<name>B7KJN5_GLOC7</name>
<dbReference type="AlphaFoldDB" id="B7KJN5"/>
<dbReference type="HOGENOM" id="CLU_1080164_0_0_3"/>
<dbReference type="KEGG" id="cyc:PCC7424_1030"/>
<keyword evidence="3" id="KW-1185">Reference proteome</keyword>
<evidence type="ECO:0000313" key="3">
    <source>
        <dbReference type="Proteomes" id="UP000002384"/>
    </source>
</evidence>
<dbReference type="OrthoDB" id="581532at2"/>
<proteinExistence type="predicted"/>
<dbReference type="Pfam" id="PF03476">
    <property type="entry name" value="MOSC_N"/>
    <property type="match status" value="1"/>
</dbReference>
<dbReference type="SUPFAM" id="SSF141673">
    <property type="entry name" value="MOSC N-terminal domain-like"/>
    <property type="match status" value="1"/>
</dbReference>
<dbReference type="RefSeq" id="WP_012598431.1">
    <property type="nucleotide sequence ID" value="NC_011729.1"/>
</dbReference>
<dbReference type="InterPro" id="IPR005303">
    <property type="entry name" value="MOCOS_middle"/>
</dbReference>
<protein>
    <submittedName>
        <fullName evidence="2">MOSC domain protein beta barrel domain protein</fullName>
    </submittedName>
</protein>
<dbReference type="InterPro" id="IPR005302">
    <property type="entry name" value="MoCF_Sase_C"/>
</dbReference>
<dbReference type="InterPro" id="IPR011037">
    <property type="entry name" value="Pyrv_Knase-like_insert_dom_sf"/>
</dbReference>
<sequence length="262" mass="29800">MSLSPYLKQIFIYPIKSLDGINLKKATILESGALKHDREYALIDEKGKFINGKRNSKIHQLRVKFEADIKLISLSIEGTDTQIMFHLDGGRTALESWLTHYFNCPVKLAQNTLTGFPDDLKANGPTIISTATLETLASWFPNVSVEEMRRRLRANLEIDGVPPFWEDQLFTESGEPVRFKIGDILIEGVNPCQRCIVPTRNSENGEETPDFQKLFINKRRETLPPWTAKTRFNHYYKVSINTNIPPSQAGKILHQGQTISID</sequence>
<dbReference type="Pfam" id="PF03473">
    <property type="entry name" value="MOSC"/>
    <property type="match status" value="1"/>
</dbReference>
<dbReference type="eggNOG" id="COG3217">
    <property type="taxonomic scope" value="Bacteria"/>
</dbReference>
<dbReference type="Proteomes" id="UP000002384">
    <property type="component" value="Chromosome"/>
</dbReference>
<evidence type="ECO:0000313" key="2">
    <source>
        <dbReference type="EMBL" id="ACK69484.1"/>
    </source>
</evidence>
<dbReference type="SUPFAM" id="SSF50800">
    <property type="entry name" value="PK beta-barrel domain-like"/>
    <property type="match status" value="1"/>
</dbReference>
<dbReference type="EMBL" id="CP001291">
    <property type="protein sequence ID" value="ACK69484.1"/>
    <property type="molecule type" value="Genomic_DNA"/>
</dbReference>
<accession>B7KJN5</accession>
<dbReference type="GO" id="GO:0003824">
    <property type="term" value="F:catalytic activity"/>
    <property type="evidence" value="ECO:0007669"/>
    <property type="project" value="InterPro"/>
</dbReference>
<dbReference type="GO" id="GO:0030151">
    <property type="term" value="F:molybdenum ion binding"/>
    <property type="evidence" value="ECO:0007669"/>
    <property type="project" value="InterPro"/>
</dbReference>
<dbReference type="PROSITE" id="PS51340">
    <property type="entry name" value="MOSC"/>
    <property type="match status" value="1"/>
</dbReference>
<evidence type="ECO:0000259" key="1">
    <source>
        <dbReference type="PROSITE" id="PS51340"/>
    </source>
</evidence>
<dbReference type="GO" id="GO:0030170">
    <property type="term" value="F:pyridoxal phosphate binding"/>
    <property type="evidence" value="ECO:0007669"/>
    <property type="project" value="InterPro"/>
</dbReference>
<reference evidence="3" key="1">
    <citation type="journal article" date="2011" name="MBio">
        <title>Novel metabolic attributes of the genus Cyanothece, comprising a group of unicellular nitrogen-fixing Cyanobacteria.</title>
        <authorList>
            <person name="Bandyopadhyay A."/>
            <person name="Elvitigala T."/>
            <person name="Welsh E."/>
            <person name="Stockel J."/>
            <person name="Liberton M."/>
            <person name="Min H."/>
            <person name="Sherman L.A."/>
            <person name="Pakrasi H.B."/>
        </authorList>
    </citation>
    <scope>NUCLEOTIDE SEQUENCE [LARGE SCALE GENOMIC DNA]</scope>
    <source>
        <strain evidence="3">PCC 7424</strain>
    </source>
</reference>
<feature type="domain" description="MOSC" evidence="1">
    <location>
        <begin position="91"/>
        <end position="262"/>
    </location>
</feature>
<gene>
    <name evidence="2" type="ordered locus">PCC7424_1030</name>
</gene>
<organism evidence="2 3">
    <name type="scientific">Gloeothece citriformis (strain PCC 7424)</name>
    <name type="common">Cyanothece sp. (strain PCC 7424)</name>
    <dbReference type="NCBI Taxonomy" id="65393"/>
    <lineage>
        <taxon>Bacteria</taxon>
        <taxon>Bacillati</taxon>
        <taxon>Cyanobacteriota</taxon>
        <taxon>Cyanophyceae</taxon>
        <taxon>Oscillatoriophycideae</taxon>
        <taxon>Chroococcales</taxon>
        <taxon>Aphanothecaceae</taxon>
        <taxon>Gloeothece</taxon>
        <taxon>Gloeothece citriformis</taxon>
    </lineage>
</organism>
<dbReference type="STRING" id="65393.PCC7424_1030"/>